<organism evidence="2 3">
    <name type="scientific">Desulfurella amilsii</name>
    <dbReference type="NCBI Taxonomy" id="1562698"/>
    <lineage>
        <taxon>Bacteria</taxon>
        <taxon>Pseudomonadati</taxon>
        <taxon>Campylobacterota</taxon>
        <taxon>Desulfurellia</taxon>
        <taxon>Desulfurellales</taxon>
        <taxon>Desulfurellaceae</taxon>
        <taxon>Desulfurella</taxon>
    </lineage>
</organism>
<dbReference type="STRING" id="1562698.DESAMIL20_78"/>
<dbReference type="RefSeq" id="WP_158090464.1">
    <property type="nucleotide sequence ID" value="NZ_MDSU01000001.1"/>
</dbReference>
<evidence type="ECO:0000313" key="2">
    <source>
        <dbReference type="EMBL" id="OSS42970.1"/>
    </source>
</evidence>
<evidence type="ECO:0000256" key="1">
    <source>
        <dbReference type="SAM" id="MobiDB-lite"/>
    </source>
</evidence>
<dbReference type="AlphaFoldDB" id="A0A1X4XZL2"/>
<name>A0A1X4XZL2_9BACT</name>
<accession>A0A1X4XZL2</accession>
<keyword evidence="3" id="KW-1185">Reference proteome</keyword>
<feature type="region of interest" description="Disordered" evidence="1">
    <location>
        <begin position="28"/>
        <end position="52"/>
    </location>
</feature>
<feature type="compositionally biased region" description="Basic residues" evidence="1">
    <location>
        <begin position="28"/>
        <end position="45"/>
    </location>
</feature>
<sequence>MNSVAEEAQKVRIAQLLAQDSRAIAYRRASKQSRFKKSDRHHTSYKRFGGKD</sequence>
<protein>
    <submittedName>
        <fullName evidence="2">Uncharacterized protein</fullName>
    </submittedName>
</protein>
<reference evidence="2 3" key="1">
    <citation type="journal article" date="2017" name="Front. Microbiol.">
        <title>Genome Sequence of Desulfurella amilsii Strain TR1 and Comparative Genomics of Desulfurellaceae Family.</title>
        <authorList>
            <person name="Florentino A.P."/>
            <person name="Stams A.J."/>
            <person name="Sanchez-Andrea I."/>
        </authorList>
    </citation>
    <scope>NUCLEOTIDE SEQUENCE [LARGE SCALE GENOMIC DNA]</scope>
    <source>
        <strain evidence="2 3">TR1</strain>
    </source>
</reference>
<dbReference type="Proteomes" id="UP000194141">
    <property type="component" value="Unassembled WGS sequence"/>
</dbReference>
<evidence type="ECO:0000313" key="3">
    <source>
        <dbReference type="Proteomes" id="UP000194141"/>
    </source>
</evidence>
<comment type="caution">
    <text evidence="2">The sequence shown here is derived from an EMBL/GenBank/DDBJ whole genome shotgun (WGS) entry which is preliminary data.</text>
</comment>
<dbReference type="EMBL" id="MDSU01000001">
    <property type="protein sequence ID" value="OSS42970.1"/>
    <property type="molecule type" value="Genomic_DNA"/>
</dbReference>
<proteinExistence type="predicted"/>
<gene>
    <name evidence="2" type="ORF">DESAMIL20_78</name>
</gene>